<dbReference type="PANTHER" id="PTHR43330:SF8">
    <property type="entry name" value="METHIONINE AMINOPEPTIDASE 1D, MITOCHONDRIAL"/>
    <property type="match status" value="1"/>
</dbReference>
<keyword evidence="3 5" id="KW-0479">Metal-binding</keyword>
<feature type="binding site" evidence="5">
    <location>
        <position position="311"/>
    </location>
    <ligand>
        <name>a divalent metal cation</name>
        <dbReference type="ChEBI" id="CHEBI:60240"/>
        <label>2</label>
        <note>catalytic</note>
    </ligand>
</feature>
<evidence type="ECO:0000256" key="2">
    <source>
        <dbReference type="ARBA" id="ARBA00022670"/>
    </source>
</evidence>
<dbReference type="InterPro" id="IPR000994">
    <property type="entry name" value="Pept_M24"/>
</dbReference>
<feature type="binding site" evidence="5">
    <location>
        <position position="180"/>
    </location>
    <ligand>
        <name>a divalent metal cation</name>
        <dbReference type="ChEBI" id="CHEBI:60240"/>
        <label>1</label>
    </ligand>
</feature>
<accession>J6ELL0</accession>
<dbReference type="HAMAP" id="MF_01974">
    <property type="entry name" value="MetAP_1"/>
    <property type="match status" value="1"/>
</dbReference>
<dbReference type="PROSITE" id="PS00680">
    <property type="entry name" value="MAP_1"/>
    <property type="match status" value="1"/>
</dbReference>
<evidence type="ECO:0000313" key="9">
    <source>
        <dbReference type="Proteomes" id="UP000002748"/>
    </source>
</evidence>
<keyword evidence="2 5" id="KW-0645">Protease</keyword>
<comment type="function">
    <text evidence="6">Cotranslationally removes the N-terminal methionine from nascent proteins. The N-terminal methionine is often cleaved when the second residue in the primary sequence is small and uncharged (Met-Ala-, Cys, Gly, Pro, Ser, Thr, or Val).</text>
</comment>
<dbReference type="AlphaFoldDB" id="J6ELL0"/>
<dbReference type="InterPro" id="IPR001714">
    <property type="entry name" value="Pept_M24_MAP"/>
</dbReference>
<evidence type="ECO:0000256" key="5">
    <source>
        <dbReference type="HAMAP-Rule" id="MF_03174"/>
    </source>
</evidence>
<protein>
    <recommendedName>
        <fullName evidence="6">Methionine aminopeptidase</fullName>
        <ecNumber evidence="6">3.4.11.18</ecNumber>
    </recommendedName>
</protein>
<feature type="binding site" evidence="5">
    <location>
        <position position="286"/>
    </location>
    <ligand>
        <name>a divalent metal cation</name>
        <dbReference type="ChEBI" id="CHEBI:60240"/>
        <label>2</label>
        <note>catalytic</note>
    </ligand>
</feature>
<evidence type="ECO:0000256" key="1">
    <source>
        <dbReference type="ARBA" id="ARBA00022438"/>
    </source>
</evidence>
<dbReference type="OrthoDB" id="3209743at2759"/>
<dbReference type="Gene3D" id="3.90.230.10">
    <property type="entry name" value="Creatinase/methionine aminopeptidase superfamily"/>
    <property type="match status" value="1"/>
</dbReference>
<dbReference type="PRINTS" id="PR00599">
    <property type="entry name" value="MAPEPTIDASE"/>
</dbReference>
<comment type="cofactor">
    <cofactor evidence="5">
        <name>Co(2+)</name>
        <dbReference type="ChEBI" id="CHEBI:48828"/>
    </cofactor>
    <cofactor evidence="5">
        <name>Zn(2+)</name>
        <dbReference type="ChEBI" id="CHEBI:29105"/>
    </cofactor>
    <cofactor evidence="5">
        <name>Mn(2+)</name>
        <dbReference type="ChEBI" id="CHEBI:29035"/>
    </cofactor>
    <cofactor evidence="5">
        <name>Fe(2+)</name>
        <dbReference type="ChEBI" id="CHEBI:29033"/>
    </cofactor>
    <text evidence="5">Binds 2 divalent metal cations per subunit. Has a high-affinity and a low affinity metal-binding site. The true nature of the physiological cofactor is under debate. The enzyme is active with cobalt, zinc, manganese or divalent iron ions. Most likely, methionine aminopeptidases function as mononuclear Fe(2+)-metalloproteases under physiological conditions, and the catalytically relevant metal-binding site has been assigned to the histidine-containing high-affinity site.</text>
</comment>
<dbReference type="GO" id="GO:0070006">
    <property type="term" value="F:metalloaminopeptidase activity"/>
    <property type="evidence" value="ECO:0007669"/>
    <property type="project" value="UniProtKB-UniRule"/>
</dbReference>
<dbReference type="GO" id="GO:0006508">
    <property type="term" value="P:proteolysis"/>
    <property type="evidence" value="ECO:0007669"/>
    <property type="project" value="UniProtKB-KW"/>
</dbReference>
<feature type="binding site" evidence="5">
    <location>
        <position position="261"/>
    </location>
    <ligand>
        <name>substrate</name>
    </ligand>
</feature>
<keyword evidence="4 5" id="KW-0378">Hydrolase</keyword>
<name>J6ELL0_TRIAS</name>
<gene>
    <name evidence="8" type="ORF">A1Q1_06491</name>
</gene>
<dbReference type="RefSeq" id="XP_014177080.1">
    <property type="nucleotide sequence ID" value="XM_014321605.1"/>
</dbReference>
<dbReference type="Pfam" id="PF00557">
    <property type="entry name" value="Peptidase_M24"/>
    <property type="match status" value="1"/>
</dbReference>
<organism evidence="8 9">
    <name type="scientific">Trichosporon asahii var. asahii (strain ATCC 90039 / CBS 2479 / JCM 2466 / KCTC 7840 / NBRC 103889/ NCYC 2677 / UAMH 7654)</name>
    <name type="common">Yeast</name>
    <dbReference type="NCBI Taxonomy" id="1186058"/>
    <lineage>
        <taxon>Eukaryota</taxon>
        <taxon>Fungi</taxon>
        <taxon>Dikarya</taxon>
        <taxon>Basidiomycota</taxon>
        <taxon>Agaricomycotina</taxon>
        <taxon>Tremellomycetes</taxon>
        <taxon>Trichosporonales</taxon>
        <taxon>Trichosporonaceae</taxon>
        <taxon>Trichosporon</taxon>
    </lineage>
</organism>
<dbReference type="GO" id="GO:0046872">
    <property type="term" value="F:metal ion binding"/>
    <property type="evidence" value="ECO:0007669"/>
    <property type="project" value="UniProtKB-UniRule"/>
</dbReference>
<evidence type="ECO:0000259" key="7">
    <source>
        <dbReference type="Pfam" id="PF00557"/>
    </source>
</evidence>
<comment type="caution">
    <text evidence="8">The sequence shown here is derived from an EMBL/GenBank/DDBJ whole genome shotgun (WGS) entry which is preliminary data.</text>
</comment>
<feature type="binding site" evidence="5">
    <location>
        <position position="254"/>
    </location>
    <ligand>
        <name>a divalent metal cation</name>
        <dbReference type="ChEBI" id="CHEBI:60240"/>
        <label>2</label>
        <note>catalytic</note>
    </ligand>
</feature>
<evidence type="ECO:0000256" key="6">
    <source>
        <dbReference type="RuleBase" id="RU003653"/>
    </source>
</evidence>
<dbReference type="InterPro" id="IPR036005">
    <property type="entry name" value="Creatinase/aminopeptidase-like"/>
</dbReference>
<dbReference type="EC" id="3.4.11.18" evidence="6"/>
<dbReference type="HOGENOM" id="CLU_015857_1_1_1"/>
<keyword evidence="1 5" id="KW-0031">Aminopeptidase</keyword>
<dbReference type="VEuPathDB" id="FungiDB:A1Q1_06491"/>
<comment type="catalytic activity">
    <reaction evidence="5 6">
        <text>Release of N-terminal amino acids, preferentially methionine, from peptides and arylamides.</text>
        <dbReference type="EC" id="3.4.11.18"/>
    </reaction>
</comment>
<dbReference type="KEGG" id="tasa:A1Q1_06491"/>
<evidence type="ECO:0000313" key="8">
    <source>
        <dbReference type="EMBL" id="EJT45174.1"/>
    </source>
</evidence>
<evidence type="ECO:0000256" key="3">
    <source>
        <dbReference type="ARBA" id="ARBA00022723"/>
    </source>
</evidence>
<proteinExistence type="inferred from homology"/>
<dbReference type="PANTHER" id="PTHR43330">
    <property type="entry name" value="METHIONINE AMINOPEPTIDASE"/>
    <property type="match status" value="1"/>
</dbReference>
<comment type="similarity">
    <text evidence="5">Belongs to the peptidase M24A family. Methionine aminopeptidase type 1 subfamily.</text>
</comment>
<feature type="binding site" evidence="5">
    <location>
        <position position="311"/>
    </location>
    <ligand>
        <name>a divalent metal cation</name>
        <dbReference type="ChEBI" id="CHEBI:60240"/>
        <label>1</label>
    </ligand>
</feature>
<reference evidence="8 9" key="1">
    <citation type="journal article" date="2012" name="Eukaryot. Cell">
        <title>Draft genome sequence of CBS 2479, the standard type strain of Trichosporon asahii.</title>
        <authorList>
            <person name="Yang R.Y."/>
            <person name="Li H.T."/>
            <person name="Zhu H."/>
            <person name="Zhou G.P."/>
            <person name="Wang M."/>
            <person name="Wang L."/>
        </authorList>
    </citation>
    <scope>NUCLEOTIDE SEQUENCE [LARGE SCALE GENOMIC DNA]</scope>
    <source>
        <strain evidence="9">ATCC 90039 / CBS 2479 / JCM 2466 / KCTC 7840 / NCYC 2677 / UAMH 7654</strain>
    </source>
</reference>
<dbReference type="NCBIfam" id="TIGR00500">
    <property type="entry name" value="met_pdase_I"/>
    <property type="match status" value="1"/>
</dbReference>
<feature type="binding site" evidence="5">
    <location>
        <position position="163"/>
    </location>
    <ligand>
        <name>substrate</name>
    </ligand>
</feature>
<dbReference type="SUPFAM" id="SSF55920">
    <property type="entry name" value="Creatinase/aminopeptidase"/>
    <property type="match status" value="1"/>
</dbReference>
<dbReference type="InterPro" id="IPR002467">
    <property type="entry name" value="Pept_M24A_MAP1"/>
</dbReference>
<dbReference type="CDD" id="cd01086">
    <property type="entry name" value="MetAP1"/>
    <property type="match status" value="1"/>
</dbReference>
<dbReference type="GO" id="GO:0004239">
    <property type="term" value="F:initiator methionyl aminopeptidase activity"/>
    <property type="evidence" value="ECO:0007669"/>
    <property type="project" value="UniProtKB-UniRule"/>
</dbReference>
<feature type="binding site" evidence="5">
    <location>
        <position position="191"/>
    </location>
    <ligand>
        <name>a divalent metal cation</name>
        <dbReference type="ChEBI" id="CHEBI:60240"/>
        <label>2</label>
        <note>catalytic</note>
    </ligand>
</feature>
<sequence length="328" mass="36502">MLSASSRLRQNVPRLLKRFVSGGPSHPAPASAVWGNYTPLDPASAMAVYPEPLSVPDQIERPAYVPDNFFTHPIWEHTEPKEEEEGGPIKLGTDDEHRVRRAARTVADILAEMEKHVRPGITTEELDSIAHHLITSRWAYPSPLGYAHFPKSITTSVNNVIAHGIPDGRALEPEDIINLDLTIYLDGFHGDTSATFLLPNTDKPGRELVAATEEALDLAIRACRPGERFNVIGKTIEEFAKRHGFSVNEQFCGHGIGKRFHQHPYIIHYRNTEYGTMKPGDCFTIEPALVQGSRSRGTLWDDGWTVSTEFEHQILITEDGADVLTARS</sequence>
<dbReference type="EMBL" id="ALBS01000333">
    <property type="protein sequence ID" value="EJT45174.1"/>
    <property type="molecule type" value="Genomic_DNA"/>
</dbReference>
<feature type="binding site" evidence="5">
    <location>
        <position position="191"/>
    </location>
    <ligand>
        <name>a divalent metal cation</name>
        <dbReference type="ChEBI" id="CHEBI:60240"/>
        <label>1</label>
    </ligand>
</feature>
<dbReference type="Proteomes" id="UP000002748">
    <property type="component" value="Unassembled WGS sequence"/>
</dbReference>
<dbReference type="GeneID" id="25990003"/>
<feature type="domain" description="Peptidase M24" evidence="7">
    <location>
        <begin position="98"/>
        <end position="318"/>
    </location>
</feature>
<evidence type="ECO:0000256" key="4">
    <source>
        <dbReference type="ARBA" id="ARBA00022801"/>
    </source>
</evidence>